<name>A0A5B7EWJ0_PORTR</name>
<organism evidence="2 3">
    <name type="scientific">Portunus trituberculatus</name>
    <name type="common">Swimming crab</name>
    <name type="synonym">Neptunus trituberculatus</name>
    <dbReference type="NCBI Taxonomy" id="210409"/>
    <lineage>
        <taxon>Eukaryota</taxon>
        <taxon>Metazoa</taxon>
        <taxon>Ecdysozoa</taxon>
        <taxon>Arthropoda</taxon>
        <taxon>Crustacea</taxon>
        <taxon>Multicrustacea</taxon>
        <taxon>Malacostraca</taxon>
        <taxon>Eumalacostraca</taxon>
        <taxon>Eucarida</taxon>
        <taxon>Decapoda</taxon>
        <taxon>Pleocyemata</taxon>
        <taxon>Brachyura</taxon>
        <taxon>Eubrachyura</taxon>
        <taxon>Portunoidea</taxon>
        <taxon>Portunidae</taxon>
        <taxon>Portuninae</taxon>
        <taxon>Portunus</taxon>
    </lineage>
</organism>
<dbReference type="EMBL" id="VSRR010003769">
    <property type="protein sequence ID" value="MPC37389.1"/>
    <property type="molecule type" value="Genomic_DNA"/>
</dbReference>
<evidence type="ECO:0000256" key="1">
    <source>
        <dbReference type="SAM" id="MobiDB-lite"/>
    </source>
</evidence>
<feature type="compositionally biased region" description="Basic and acidic residues" evidence="1">
    <location>
        <begin position="23"/>
        <end position="39"/>
    </location>
</feature>
<protein>
    <submittedName>
        <fullName evidence="2">Uncharacterized protein</fullName>
    </submittedName>
</protein>
<dbReference type="Proteomes" id="UP000324222">
    <property type="component" value="Unassembled WGS sequence"/>
</dbReference>
<evidence type="ECO:0000313" key="2">
    <source>
        <dbReference type="EMBL" id="MPC37389.1"/>
    </source>
</evidence>
<comment type="caution">
    <text evidence="2">The sequence shown here is derived from an EMBL/GenBank/DDBJ whole genome shotgun (WGS) entry which is preliminary data.</text>
</comment>
<proteinExistence type="predicted"/>
<keyword evidence="3" id="KW-1185">Reference proteome</keyword>
<feature type="region of interest" description="Disordered" evidence="1">
    <location>
        <begin position="1"/>
        <end position="39"/>
    </location>
</feature>
<dbReference type="AlphaFoldDB" id="A0A5B7EWJ0"/>
<sequence length="91" mass="10159">MASLGLLGERYISHRATGPGKDLNPDRLDRRPNHEHHPAPLLRERGFKTFVPAFRCPTPQPPAQLPDTLCLAAGRGEPQAKHLHSEKQQLL</sequence>
<gene>
    <name evidence="2" type="ORF">E2C01_030864</name>
</gene>
<reference evidence="2 3" key="1">
    <citation type="submission" date="2019-05" db="EMBL/GenBank/DDBJ databases">
        <title>Another draft genome of Portunus trituberculatus and its Hox gene families provides insights of decapod evolution.</title>
        <authorList>
            <person name="Jeong J.-H."/>
            <person name="Song I."/>
            <person name="Kim S."/>
            <person name="Choi T."/>
            <person name="Kim D."/>
            <person name="Ryu S."/>
            <person name="Kim W."/>
        </authorList>
    </citation>
    <scope>NUCLEOTIDE SEQUENCE [LARGE SCALE GENOMIC DNA]</scope>
    <source>
        <tissue evidence="2">Muscle</tissue>
    </source>
</reference>
<evidence type="ECO:0000313" key="3">
    <source>
        <dbReference type="Proteomes" id="UP000324222"/>
    </source>
</evidence>
<accession>A0A5B7EWJ0</accession>